<dbReference type="KEGG" id="bgt:106067852"/>
<dbReference type="RefSeq" id="XP_013082579.2">
    <property type="nucleotide sequence ID" value="XM_013227125.2"/>
</dbReference>
<dbReference type="GO" id="GO:0004930">
    <property type="term" value="F:G protein-coupled receptor activity"/>
    <property type="evidence" value="ECO:0007669"/>
    <property type="project" value="UniProtKB-KW"/>
</dbReference>
<dbReference type="PANTHER" id="PTHR24243">
    <property type="entry name" value="G-PROTEIN COUPLED RECEPTOR"/>
    <property type="match status" value="1"/>
</dbReference>
<keyword evidence="7" id="KW-0807">Transducer</keyword>
<dbReference type="AlphaFoldDB" id="A0A2C9L779"/>
<keyword evidence="4" id="KW-0297">G-protein coupled receptor</keyword>
<dbReference type="PROSITE" id="PS50262">
    <property type="entry name" value="G_PROTEIN_RECEP_F1_2"/>
    <property type="match status" value="1"/>
</dbReference>
<evidence type="ECO:0000259" key="9">
    <source>
        <dbReference type="PROSITE" id="PS50262"/>
    </source>
</evidence>
<evidence type="ECO:0000313" key="11">
    <source>
        <dbReference type="Proteomes" id="UP000076420"/>
    </source>
</evidence>
<dbReference type="VEuPathDB" id="VectorBase:BGLAX_042952"/>
<evidence type="ECO:0000256" key="3">
    <source>
        <dbReference type="ARBA" id="ARBA00022989"/>
    </source>
</evidence>
<dbReference type="Pfam" id="PF10328">
    <property type="entry name" value="7TM_GPCR_Srx"/>
    <property type="match status" value="1"/>
</dbReference>
<evidence type="ECO:0000256" key="7">
    <source>
        <dbReference type="ARBA" id="ARBA00023224"/>
    </source>
</evidence>
<evidence type="ECO:0000256" key="4">
    <source>
        <dbReference type="ARBA" id="ARBA00023040"/>
    </source>
</evidence>
<dbReference type="SUPFAM" id="SSF81321">
    <property type="entry name" value="Family A G protein-coupled receptor-like"/>
    <property type="match status" value="1"/>
</dbReference>
<keyword evidence="2 8" id="KW-0812">Transmembrane</keyword>
<dbReference type="Gene3D" id="1.20.1070.10">
    <property type="entry name" value="Rhodopsin 7-helix transmembrane proteins"/>
    <property type="match status" value="1"/>
</dbReference>
<evidence type="ECO:0000313" key="10">
    <source>
        <dbReference type="EnsemblMetazoa" id="BGLB027741-PA"/>
    </source>
</evidence>
<feature type="transmembrane region" description="Helical" evidence="8">
    <location>
        <begin position="278"/>
        <end position="302"/>
    </location>
</feature>
<protein>
    <recommendedName>
        <fullName evidence="9">G-protein coupled receptors family 1 profile domain-containing protein</fullName>
    </recommendedName>
</protein>
<dbReference type="VEuPathDB" id="VectorBase:BGLB027741"/>
<feature type="transmembrane region" description="Helical" evidence="8">
    <location>
        <begin position="149"/>
        <end position="169"/>
    </location>
</feature>
<evidence type="ECO:0000256" key="2">
    <source>
        <dbReference type="ARBA" id="ARBA00022692"/>
    </source>
</evidence>
<dbReference type="InterPro" id="IPR000276">
    <property type="entry name" value="GPCR_Rhodpsn"/>
</dbReference>
<sequence>MYVINITDSVSGPILTSDTYEILMFVQLVPLFLISLLGVVTNVINILVFTKQGLTSDSTTLSLFALTLSDLLACVFMLPHPLCFVLQRFVVSRELLIRNCLVLSTMSATYPHILCTQIGCWITVYISVERAVSVLFPLQVKLLIKYKNTAVVLMFIYGAEIVGHVPYLVNSPILWIRDDSKNDTLMAINYQTPLGVSLYAYSNLIESNILITVAMLIITGSTLATLERIRTSSAWRNTMRSNVKLSKSQSLQSTAEIKSEIVRPDKITTKDKETVKMVASVTCCLLVCLACFQIPGLAMYAIPEFSLAGYNKDIFQVFYTFKFILDTLSASINFFFYVNQSSRFRKTYNSIIPQLKR</sequence>
<comment type="subcellular location">
    <subcellularLocation>
        <location evidence="1">Membrane</location>
        <topology evidence="1">Multi-pass membrane protein</topology>
    </subcellularLocation>
</comment>
<keyword evidence="3 8" id="KW-1133">Transmembrane helix</keyword>
<organism evidence="10 11">
    <name type="scientific">Biomphalaria glabrata</name>
    <name type="common">Bloodfluke planorb</name>
    <name type="synonym">Freshwater snail</name>
    <dbReference type="NCBI Taxonomy" id="6526"/>
    <lineage>
        <taxon>Eukaryota</taxon>
        <taxon>Metazoa</taxon>
        <taxon>Spiralia</taxon>
        <taxon>Lophotrochozoa</taxon>
        <taxon>Mollusca</taxon>
        <taxon>Gastropoda</taxon>
        <taxon>Heterobranchia</taxon>
        <taxon>Euthyneura</taxon>
        <taxon>Panpulmonata</taxon>
        <taxon>Hygrophila</taxon>
        <taxon>Lymnaeoidea</taxon>
        <taxon>Planorbidae</taxon>
        <taxon>Biomphalaria</taxon>
    </lineage>
</organism>
<dbReference type="GO" id="GO:0005886">
    <property type="term" value="C:plasma membrane"/>
    <property type="evidence" value="ECO:0007669"/>
    <property type="project" value="TreeGrafter"/>
</dbReference>
<evidence type="ECO:0000256" key="6">
    <source>
        <dbReference type="ARBA" id="ARBA00023170"/>
    </source>
</evidence>
<dbReference type="PRINTS" id="PR00237">
    <property type="entry name" value="GPCRRHODOPSN"/>
</dbReference>
<dbReference type="EnsemblMetazoa" id="BGLB027741-RA">
    <property type="protein sequence ID" value="BGLB027741-PA"/>
    <property type="gene ID" value="BGLB027741"/>
</dbReference>
<dbReference type="InterPro" id="IPR019430">
    <property type="entry name" value="7TM_GPCR_serpentine_rcpt_Srx"/>
</dbReference>
<reference evidence="10" key="1">
    <citation type="submission" date="2020-05" db="UniProtKB">
        <authorList>
            <consortium name="EnsemblMetazoa"/>
        </authorList>
    </citation>
    <scope>IDENTIFICATION</scope>
    <source>
        <strain evidence="10">BB02</strain>
    </source>
</reference>
<dbReference type="Proteomes" id="UP000076420">
    <property type="component" value="Unassembled WGS sequence"/>
</dbReference>
<evidence type="ECO:0000256" key="5">
    <source>
        <dbReference type="ARBA" id="ARBA00023136"/>
    </source>
</evidence>
<gene>
    <name evidence="10" type="primary">106067852</name>
</gene>
<keyword evidence="6" id="KW-0675">Receptor</keyword>
<feature type="domain" description="G-protein coupled receptors family 1 profile" evidence="9">
    <location>
        <begin position="41"/>
        <end position="337"/>
    </location>
</feature>
<feature type="transmembrane region" description="Helical" evidence="8">
    <location>
        <begin position="22"/>
        <end position="49"/>
    </location>
</feature>
<accession>A0A2C9L779</accession>
<proteinExistence type="predicted"/>
<keyword evidence="5 8" id="KW-0472">Membrane</keyword>
<dbReference type="InterPro" id="IPR017452">
    <property type="entry name" value="GPCR_Rhodpsn_7TM"/>
</dbReference>
<dbReference type="PANTHER" id="PTHR24243:SF208">
    <property type="entry name" value="PYROKININ-1 RECEPTOR"/>
    <property type="match status" value="1"/>
</dbReference>
<feature type="transmembrane region" description="Helical" evidence="8">
    <location>
        <begin position="209"/>
        <end position="226"/>
    </location>
</feature>
<feature type="transmembrane region" description="Helical" evidence="8">
    <location>
        <begin position="314"/>
        <end position="338"/>
    </location>
</feature>
<evidence type="ECO:0000256" key="1">
    <source>
        <dbReference type="ARBA" id="ARBA00004141"/>
    </source>
</evidence>
<dbReference type="OrthoDB" id="6092968at2759"/>
<name>A0A2C9L779_BIOGL</name>
<evidence type="ECO:0000256" key="8">
    <source>
        <dbReference type="SAM" id="Phobius"/>
    </source>
</evidence>
<feature type="transmembrane region" description="Helical" evidence="8">
    <location>
        <begin position="61"/>
        <end position="90"/>
    </location>
</feature>